<dbReference type="STRING" id="126957.T1III1"/>
<dbReference type="eggNOG" id="KOG2982">
    <property type="taxonomic scope" value="Eukaryota"/>
</dbReference>
<dbReference type="PROSITE" id="PS51450">
    <property type="entry name" value="LRR"/>
    <property type="match status" value="1"/>
</dbReference>
<dbReference type="EnsemblMetazoa" id="SMAR000679-RA">
    <property type="protein sequence ID" value="SMAR000679-PA"/>
    <property type="gene ID" value="SMAR000679"/>
</dbReference>
<name>T1III1_STRMM</name>
<dbReference type="InterPro" id="IPR001611">
    <property type="entry name" value="Leu-rich_rpt"/>
</dbReference>
<dbReference type="PANTHER" id="PTHR18849">
    <property type="entry name" value="LEUCINE RICH REPEAT PROTEIN"/>
    <property type="match status" value="1"/>
</dbReference>
<dbReference type="PhylomeDB" id="T1III1"/>
<dbReference type="InterPro" id="IPR032675">
    <property type="entry name" value="LRR_dom_sf"/>
</dbReference>
<protein>
    <recommendedName>
        <fullName evidence="5">Ubiquitin-like domain-containing protein</fullName>
    </recommendedName>
</protein>
<dbReference type="EMBL" id="AFFK01014267">
    <property type="status" value="NOT_ANNOTATED_CDS"/>
    <property type="molecule type" value="Genomic_DNA"/>
</dbReference>
<dbReference type="AlphaFoldDB" id="T1III1"/>
<evidence type="ECO:0000256" key="2">
    <source>
        <dbReference type="ARBA" id="ARBA00022737"/>
    </source>
</evidence>
<proteinExistence type="predicted"/>
<keyword evidence="4" id="KW-1185">Reference proteome</keyword>
<reference evidence="3" key="2">
    <citation type="submission" date="2015-02" db="UniProtKB">
        <authorList>
            <consortium name="EnsemblMetazoa"/>
        </authorList>
    </citation>
    <scope>IDENTIFICATION</scope>
</reference>
<accession>T1III1</accession>
<keyword evidence="1" id="KW-0433">Leucine-rich repeat</keyword>
<sequence>MSLNRKMEIAAKPSESTSLKFQCQSGSLDSVLPDLINQNHALPDLDKPPSTPDTRKIIIETPETQKLDEDSKITSNLRTKTVTPPSIDSMMDPSLIEMMSTTLTEVIMHSELSYGHVLHMHSDHSTRKKSKRNQNCITRTLSLNLEISSTVDGPMPSEEEEKDGPSSLHEAIICKYLKTASTVLEDEPMNASVIISAPARLPSLPATLVLNDCEISHVGDLEQLEPMCRYVRELDLAKNRLNNLCEVEKILGLMNRLTFLNLSSNNLSQGGNLHIDNVSVETMKWLVLNSTYIPCEAVELILACMPNLEELYLSLNGYKHIGMDQNKLADSIHLIHVSGNPITNWEDITKLGQKFPNLETLVMADCLIRGIENDEIIGAAFEKLQSLNISNNKIDSWEEIDKFRSFPSLIDLRLLGLPLLEHYNPQERRLLMIGRLPNIERLNGSRISDLEREDAERAFIRYYMQKPPHEQPNRYGELIAKHGRLDPLANVDLRPKKVIQVVIQYEDKRQLRQISVQQTVGAFKCSLQEFCALPTNQIRLFYVDAEIRDFQGPEELRFCNTKMLYTLNVQDGDEFHIVKKL</sequence>
<dbReference type="PANTHER" id="PTHR18849:SF0">
    <property type="entry name" value="CILIA- AND FLAGELLA-ASSOCIATED PROTEIN 410-RELATED"/>
    <property type="match status" value="1"/>
</dbReference>
<dbReference type="SUPFAM" id="SSF54236">
    <property type="entry name" value="Ubiquitin-like"/>
    <property type="match status" value="1"/>
</dbReference>
<reference evidence="4" key="1">
    <citation type="submission" date="2011-05" db="EMBL/GenBank/DDBJ databases">
        <authorList>
            <person name="Richards S.R."/>
            <person name="Qu J."/>
            <person name="Jiang H."/>
            <person name="Jhangiani S.N."/>
            <person name="Agravi P."/>
            <person name="Goodspeed R."/>
            <person name="Gross S."/>
            <person name="Mandapat C."/>
            <person name="Jackson L."/>
            <person name="Mathew T."/>
            <person name="Pu L."/>
            <person name="Thornton R."/>
            <person name="Saada N."/>
            <person name="Wilczek-Boney K.B."/>
            <person name="Lee S."/>
            <person name="Kovar C."/>
            <person name="Wu Y."/>
            <person name="Scherer S.E."/>
            <person name="Worley K.C."/>
            <person name="Muzny D.M."/>
            <person name="Gibbs R."/>
        </authorList>
    </citation>
    <scope>NUCLEOTIDE SEQUENCE</scope>
    <source>
        <strain evidence="4">Brora</strain>
    </source>
</reference>
<dbReference type="InterPro" id="IPR029071">
    <property type="entry name" value="Ubiquitin-like_domsf"/>
</dbReference>
<organism evidence="3 4">
    <name type="scientific">Strigamia maritima</name>
    <name type="common">European centipede</name>
    <name type="synonym">Geophilus maritimus</name>
    <dbReference type="NCBI Taxonomy" id="126957"/>
    <lineage>
        <taxon>Eukaryota</taxon>
        <taxon>Metazoa</taxon>
        <taxon>Ecdysozoa</taxon>
        <taxon>Arthropoda</taxon>
        <taxon>Myriapoda</taxon>
        <taxon>Chilopoda</taxon>
        <taxon>Pleurostigmophora</taxon>
        <taxon>Geophilomorpha</taxon>
        <taxon>Linotaeniidae</taxon>
        <taxon>Strigamia</taxon>
    </lineage>
</organism>
<dbReference type="HOGENOM" id="CLU_017716_1_1_1"/>
<dbReference type="Proteomes" id="UP000014500">
    <property type="component" value="Unassembled WGS sequence"/>
</dbReference>
<evidence type="ECO:0000313" key="3">
    <source>
        <dbReference type="EnsemblMetazoa" id="SMAR000679-PA"/>
    </source>
</evidence>
<evidence type="ECO:0008006" key="5">
    <source>
        <dbReference type="Google" id="ProtNLM"/>
    </source>
</evidence>
<keyword evidence="2" id="KW-0677">Repeat</keyword>
<dbReference type="Gene3D" id="3.80.10.10">
    <property type="entry name" value="Ribonuclease Inhibitor"/>
    <property type="match status" value="2"/>
</dbReference>
<evidence type="ECO:0000313" key="4">
    <source>
        <dbReference type="Proteomes" id="UP000014500"/>
    </source>
</evidence>
<dbReference type="OMA" id="KMRVYYI"/>
<evidence type="ECO:0000256" key="1">
    <source>
        <dbReference type="ARBA" id="ARBA00022614"/>
    </source>
</evidence>
<dbReference type="SUPFAM" id="SSF52058">
    <property type="entry name" value="L domain-like"/>
    <property type="match status" value="1"/>
</dbReference>